<feature type="domain" description="C2H2-type" evidence="13">
    <location>
        <begin position="667"/>
        <end position="694"/>
    </location>
</feature>
<dbReference type="Gene3D" id="3.30.160.60">
    <property type="entry name" value="Classic Zinc Finger"/>
    <property type="match status" value="17"/>
</dbReference>
<dbReference type="CDD" id="cd07936">
    <property type="entry name" value="SCAN"/>
    <property type="match status" value="1"/>
</dbReference>
<dbReference type="PANTHER" id="PTHR23226:SF377">
    <property type="entry name" value="ZINC FINGER AND SCAN DOMAIN-CONTAINING PROTEIN 20"/>
    <property type="match status" value="1"/>
</dbReference>
<dbReference type="PROSITE" id="PS50804">
    <property type="entry name" value="SCAN_BOX"/>
    <property type="match status" value="1"/>
</dbReference>
<dbReference type="InterPro" id="IPR036236">
    <property type="entry name" value="Znf_C2H2_sf"/>
</dbReference>
<keyword evidence="5 11" id="KW-0863">Zinc-finger</keyword>
<evidence type="ECO:0000256" key="11">
    <source>
        <dbReference type="PROSITE-ProRule" id="PRU00042"/>
    </source>
</evidence>
<dbReference type="SUPFAM" id="SSF47353">
    <property type="entry name" value="Retrovirus capsid dimerization domain-like"/>
    <property type="match status" value="1"/>
</dbReference>
<evidence type="ECO:0000256" key="12">
    <source>
        <dbReference type="SAM" id="MobiDB-lite"/>
    </source>
</evidence>
<feature type="domain" description="C2H2-type" evidence="13">
    <location>
        <begin position="973"/>
        <end position="1000"/>
    </location>
</feature>
<evidence type="ECO:0000259" key="14">
    <source>
        <dbReference type="PROSITE" id="PS50804"/>
    </source>
</evidence>
<gene>
    <name evidence="18 19" type="primary">LOC106722584</name>
</gene>
<dbReference type="Pfam" id="PF00096">
    <property type="entry name" value="zf-C2H2"/>
    <property type="match status" value="11"/>
</dbReference>
<evidence type="ECO:0000256" key="5">
    <source>
        <dbReference type="ARBA" id="ARBA00022771"/>
    </source>
</evidence>
<dbReference type="PROSITE" id="PS50806">
    <property type="entry name" value="KRAB_RELATED"/>
    <property type="match status" value="1"/>
</dbReference>
<name>A0A3Q0H819_ALLSI</name>
<dbReference type="SMART" id="SM00349">
    <property type="entry name" value="KRAB"/>
    <property type="match status" value="1"/>
</dbReference>
<dbReference type="SUPFAM" id="SSF109640">
    <property type="entry name" value="KRAB domain (Kruppel-associated box)"/>
    <property type="match status" value="1"/>
</dbReference>
<evidence type="ECO:0000256" key="10">
    <source>
        <dbReference type="ARBA" id="ARBA00023242"/>
    </source>
</evidence>
<dbReference type="Gene3D" id="1.10.4020.10">
    <property type="entry name" value="DNA breaking-rejoining enzymes"/>
    <property type="match status" value="1"/>
</dbReference>
<evidence type="ECO:0000256" key="4">
    <source>
        <dbReference type="ARBA" id="ARBA00022737"/>
    </source>
</evidence>
<dbReference type="Pfam" id="PF01352">
    <property type="entry name" value="KRAB"/>
    <property type="match status" value="1"/>
</dbReference>
<evidence type="ECO:0000256" key="1">
    <source>
        <dbReference type="ARBA" id="ARBA00004123"/>
    </source>
</evidence>
<proteinExistence type="inferred from homology"/>
<feature type="domain" description="C2H2-type" evidence="13">
    <location>
        <begin position="613"/>
        <end position="640"/>
    </location>
</feature>
<feature type="domain" description="C2H2-type" evidence="13">
    <location>
        <begin position="861"/>
        <end position="888"/>
    </location>
</feature>
<feature type="domain" description="C2H2-type" evidence="13">
    <location>
        <begin position="917"/>
        <end position="944"/>
    </location>
</feature>
<feature type="domain" description="C2H2-type" evidence="13">
    <location>
        <begin position="585"/>
        <end position="612"/>
    </location>
</feature>
<accession>A0A3Q0H819</accession>
<feature type="domain" description="C2H2-type" evidence="13">
    <location>
        <begin position="639"/>
        <end position="666"/>
    </location>
</feature>
<feature type="domain" description="C2H2-type" evidence="13">
    <location>
        <begin position="695"/>
        <end position="722"/>
    </location>
</feature>
<comment type="similarity">
    <text evidence="2">Belongs to the krueppel C2H2-type zinc-finger protein family.</text>
</comment>
<keyword evidence="4" id="KW-0677">Repeat</keyword>
<feature type="domain" description="C2H2-type" evidence="13">
    <location>
        <begin position="945"/>
        <end position="972"/>
    </location>
</feature>
<sequence>MAAALEPVAAVGLPSAVLVQGEVKMEERDTAGLQAGAEGTGQVHRVLQAGAGELSPRWSAPQQVKQQLQEEPVQCQEIQGEEAMQPVQPPPGATQLAPGDVLPTPETWRQHFRSLRYQEGEGPRGVCSRLRELCQRWLEPQRRSKEQILELVVLEQFLAILPREMQSWQWGHGVETCAEAVALAEGFHLGQAENERLQVTVSVNVEEVSSGTMRPTGDFQGLVDSCLEHLLEEAGQRETPGTRDKPALVPKEDEPPPHQESGAGTLDRADQQPPEEEPVNWELQRTSPGRLGERGSLTPDLGQVQKRQGRPPKQGESTELGEVFEAVAVYFTRKEWELLGDEDKVLYRDQMLRNFHALVSLGYGGPTPNLICRVQQGELELWVCEDEDHGEISRSEDLSPGGACLLGRAEEQRPEEGPANVEPPQTSPGTLGEMGSLRPEKDQWQKGQENIAVNQVPSPMGCEIGEETTARKSPEFRGQFVELRGLKSLDHSKIHSGELPHRFIKCAKSFVCSPDLVKHQHVHREKRRYQCITCGKTFTQFFSLAQHRHVHLGRKTHRCTKCRKNFICWQDLSRHRCVQREEQPHHCTKYGKRFRRPSDLAQHRCLHTREKTHQYSPCGAIFIRSSILAKHQLIHTGQTPCSDSGKSFTRPSHLARHHLVHTGENLYQCPECGKSFTQSSRLAQHQRIHTGEKTLGCPECGKSFSRSSSLARHQLIHTGEKRHQCSVCGKSFTQSSTLVQHQRVHTGEKPHRCSECGKSFTQSSSLGRHQDLHREKAHQCLVCGKSFTHSCHLARHQRIHTGEKPYRCSGCGKSFILSSSLARHQRRQAGKADQCLVCGERFTLSCHLAEHQRIHIRKPSHQCSECGKSFTESSSLAQHQRIHRVERPHQCSECGKRFTQASHLARHQLTHTAEKPHRCSECGKSFTQPYSLSQHQRIHTAEKPYQCSECGKGFTQSSHLARHQRIHTAEKPYQCSECGRSFTQSSHLARHQRIHSREHP</sequence>
<dbReference type="GeneID" id="106722584"/>
<dbReference type="FunFam" id="3.30.160.60:FF:000737">
    <property type="entry name" value="Zinc finger protein 565"/>
    <property type="match status" value="1"/>
</dbReference>
<dbReference type="InterPro" id="IPR003309">
    <property type="entry name" value="SCAN_dom"/>
</dbReference>
<keyword evidence="3" id="KW-0479">Metal-binding</keyword>
<dbReference type="FunFam" id="3.30.160.60:FF:000188">
    <property type="entry name" value="Zinc finger protein 787"/>
    <property type="match status" value="1"/>
</dbReference>
<evidence type="ECO:0000259" key="15">
    <source>
        <dbReference type="PROSITE" id="PS50805"/>
    </source>
</evidence>
<dbReference type="FunFam" id="3.30.160.60:FF:000135">
    <property type="entry name" value="Zinc finger protein 358"/>
    <property type="match status" value="1"/>
</dbReference>
<feature type="domain" description="C2H2-type" evidence="13">
    <location>
        <begin position="778"/>
        <end position="805"/>
    </location>
</feature>
<keyword evidence="8" id="KW-0238">DNA-binding</keyword>
<dbReference type="RefSeq" id="XP_025068202.1">
    <property type="nucleotide sequence ID" value="XM_025212417.1"/>
</dbReference>
<dbReference type="GO" id="GO:0000981">
    <property type="term" value="F:DNA-binding transcription factor activity, RNA polymerase II-specific"/>
    <property type="evidence" value="ECO:0007669"/>
    <property type="project" value="TreeGrafter"/>
</dbReference>
<feature type="domain" description="SCAN box" evidence="14">
    <location>
        <begin position="109"/>
        <end position="188"/>
    </location>
</feature>
<dbReference type="FunFam" id="3.30.160.60:FF:000016">
    <property type="entry name" value="zinc finger protein 37 homolog"/>
    <property type="match status" value="1"/>
</dbReference>
<evidence type="ECO:0000313" key="17">
    <source>
        <dbReference type="Proteomes" id="UP000189705"/>
    </source>
</evidence>
<evidence type="ECO:0000259" key="13">
    <source>
        <dbReference type="PROSITE" id="PS50157"/>
    </source>
</evidence>
<feature type="domain" description="C2H2-type" evidence="13">
    <location>
        <begin position="889"/>
        <end position="916"/>
    </location>
</feature>
<feature type="domain" description="C2H2-type" evidence="13">
    <location>
        <begin position="723"/>
        <end position="750"/>
    </location>
</feature>
<dbReference type="PROSITE" id="PS50805">
    <property type="entry name" value="KRAB"/>
    <property type="match status" value="1"/>
</dbReference>
<feature type="domain" description="KRAB" evidence="15">
    <location>
        <begin position="322"/>
        <end position="394"/>
    </location>
</feature>
<feature type="domain" description="C2H2-type" evidence="13">
    <location>
        <begin position="529"/>
        <end position="556"/>
    </location>
</feature>
<dbReference type="InterPro" id="IPR001909">
    <property type="entry name" value="KRAB"/>
</dbReference>
<dbReference type="FunFam" id="3.30.160.60:FF:000358">
    <property type="entry name" value="zinc finger protein 24"/>
    <property type="match status" value="1"/>
</dbReference>
<dbReference type="FunFam" id="3.30.160.60:FF:000053">
    <property type="entry name" value="zinc finger protein 182 isoform X1"/>
    <property type="match status" value="1"/>
</dbReference>
<dbReference type="InterPro" id="IPR038269">
    <property type="entry name" value="SCAN_sf"/>
</dbReference>
<dbReference type="PROSITE" id="PS50157">
    <property type="entry name" value="ZINC_FINGER_C2H2_2"/>
    <property type="match status" value="17"/>
</dbReference>
<dbReference type="FunFam" id="3.30.160.60:FF:002402">
    <property type="entry name" value="Zinc finger protein 347"/>
    <property type="match status" value="1"/>
</dbReference>
<evidence type="ECO:0000256" key="9">
    <source>
        <dbReference type="ARBA" id="ARBA00023163"/>
    </source>
</evidence>
<feature type="region of interest" description="Disordered" evidence="12">
    <location>
        <begin position="232"/>
        <end position="319"/>
    </location>
</feature>
<feature type="domain" description="C2H2-type" evidence="13">
    <location>
        <begin position="751"/>
        <end position="778"/>
    </location>
</feature>
<feature type="domain" description="C2H2-type" evidence="13">
    <location>
        <begin position="833"/>
        <end position="860"/>
    </location>
</feature>
<comment type="subcellular location">
    <subcellularLocation>
        <location evidence="1">Nucleus</location>
    </subcellularLocation>
</comment>
<dbReference type="SMART" id="SM00431">
    <property type="entry name" value="SCAN"/>
    <property type="match status" value="1"/>
</dbReference>
<evidence type="ECO:0000259" key="16">
    <source>
        <dbReference type="PROSITE" id="PS50806"/>
    </source>
</evidence>
<dbReference type="KEGG" id="asn:106722584"/>
<dbReference type="CDD" id="cd07765">
    <property type="entry name" value="KRAB_A-box"/>
    <property type="match status" value="1"/>
</dbReference>
<dbReference type="InterPro" id="IPR013087">
    <property type="entry name" value="Znf_C2H2_type"/>
</dbReference>
<keyword evidence="7" id="KW-0805">Transcription regulation</keyword>
<dbReference type="FunFam" id="3.30.160.60:FF:001997">
    <property type="entry name" value="Uncharacterized protein"/>
    <property type="match status" value="1"/>
</dbReference>
<evidence type="ECO:0000313" key="19">
    <source>
        <dbReference type="RefSeq" id="XP_025068202.1"/>
    </source>
</evidence>
<feature type="compositionally biased region" description="Basic and acidic residues" evidence="12">
    <location>
        <begin position="232"/>
        <end position="257"/>
    </location>
</feature>
<organism evidence="17 18">
    <name type="scientific">Alligator sinensis</name>
    <name type="common">Chinese alligator</name>
    <dbReference type="NCBI Taxonomy" id="38654"/>
    <lineage>
        <taxon>Eukaryota</taxon>
        <taxon>Metazoa</taxon>
        <taxon>Chordata</taxon>
        <taxon>Craniata</taxon>
        <taxon>Vertebrata</taxon>
        <taxon>Euteleostomi</taxon>
        <taxon>Archelosauria</taxon>
        <taxon>Archosauria</taxon>
        <taxon>Crocodylia</taxon>
        <taxon>Alligatoridae</taxon>
        <taxon>Alligatorinae</taxon>
        <taxon>Alligator</taxon>
    </lineage>
</organism>
<feature type="region of interest" description="Disordered" evidence="12">
    <location>
        <begin position="410"/>
        <end position="445"/>
    </location>
</feature>
<reference evidence="18 19" key="1">
    <citation type="submission" date="2025-04" db="UniProtKB">
        <authorList>
            <consortium name="RefSeq"/>
        </authorList>
    </citation>
    <scope>IDENTIFICATION</scope>
</reference>
<evidence type="ECO:0000256" key="6">
    <source>
        <dbReference type="ARBA" id="ARBA00022833"/>
    </source>
</evidence>
<dbReference type="InterPro" id="IPR003655">
    <property type="entry name" value="aKRAB"/>
</dbReference>
<evidence type="ECO:0000256" key="2">
    <source>
        <dbReference type="ARBA" id="ARBA00006991"/>
    </source>
</evidence>
<dbReference type="SUPFAM" id="SSF57667">
    <property type="entry name" value="beta-beta-alpha zinc fingers"/>
    <property type="match status" value="10"/>
</dbReference>
<feature type="domain" description="C2H2-type" evidence="13">
    <location>
        <begin position="557"/>
        <end position="584"/>
    </location>
</feature>
<dbReference type="InterPro" id="IPR036051">
    <property type="entry name" value="KRAB_dom_sf"/>
</dbReference>
<dbReference type="Gene3D" id="6.10.140.140">
    <property type="match status" value="1"/>
</dbReference>
<evidence type="ECO:0000256" key="7">
    <source>
        <dbReference type="ARBA" id="ARBA00023015"/>
    </source>
</evidence>
<dbReference type="Pfam" id="PF02023">
    <property type="entry name" value="SCAN"/>
    <property type="match status" value="1"/>
</dbReference>
<keyword evidence="6" id="KW-0862">Zinc</keyword>
<dbReference type="Proteomes" id="UP000189705">
    <property type="component" value="Unplaced"/>
</dbReference>
<keyword evidence="17" id="KW-1185">Reference proteome</keyword>
<feature type="domain" description="C2H2-type" evidence="13">
    <location>
        <begin position="806"/>
        <end position="833"/>
    </location>
</feature>
<dbReference type="PROSITE" id="PS00028">
    <property type="entry name" value="ZINC_FINGER_C2H2_1"/>
    <property type="match status" value="11"/>
</dbReference>
<keyword evidence="9" id="KW-0804">Transcription</keyword>
<evidence type="ECO:0000256" key="8">
    <source>
        <dbReference type="ARBA" id="ARBA00023125"/>
    </source>
</evidence>
<dbReference type="SMART" id="SM00355">
    <property type="entry name" value="ZnF_C2H2"/>
    <property type="match status" value="17"/>
</dbReference>
<dbReference type="PANTHER" id="PTHR23226">
    <property type="entry name" value="ZINC FINGER AND SCAN DOMAIN-CONTAINING"/>
    <property type="match status" value="1"/>
</dbReference>
<evidence type="ECO:0000256" key="3">
    <source>
        <dbReference type="ARBA" id="ARBA00022723"/>
    </source>
</evidence>
<evidence type="ECO:0000313" key="18">
    <source>
        <dbReference type="RefSeq" id="XP_025068201.1"/>
    </source>
</evidence>
<dbReference type="FunFam" id="3.30.160.60:FF:002343">
    <property type="entry name" value="Zinc finger protein 33A"/>
    <property type="match status" value="4"/>
</dbReference>
<dbReference type="AlphaFoldDB" id="A0A3Q0H819"/>
<dbReference type="RefSeq" id="XP_025068201.1">
    <property type="nucleotide sequence ID" value="XM_025212416.1"/>
</dbReference>
<dbReference type="GO" id="GO:0008270">
    <property type="term" value="F:zinc ion binding"/>
    <property type="evidence" value="ECO:0007669"/>
    <property type="project" value="UniProtKB-KW"/>
</dbReference>
<feature type="domain" description="KRAB-related" evidence="16">
    <location>
        <begin position="319"/>
        <end position="383"/>
    </location>
</feature>
<dbReference type="FunFam" id="1.10.4020.10:FF:000001">
    <property type="entry name" value="zinc finger protein 263 isoform X1"/>
    <property type="match status" value="1"/>
</dbReference>
<dbReference type="GO" id="GO:0005634">
    <property type="term" value="C:nucleus"/>
    <property type="evidence" value="ECO:0007669"/>
    <property type="project" value="UniProtKB-SubCell"/>
</dbReference>
<dbReference type="GO" id="GO:0000978">
    <property type="term" value="F:RNA polymerase II cis-regulatory region sequence-specific DNA binding"/>
    <property type="evidence" value="ECO:0007669"/>
    <property type="project" value="TreeGrafter"/>
</dbReference>
<dbReference type="GO" id="GO:0005829">
    <property type="term" value="C:cytosol"/>
    <property type="evidence" value="ECO:0007669"/>
    <property type="project" value="UniProtKB-ARBA"/>
</dbReference>
<keyword evidence="10" id="KW-0539">Nucleus</keyword>
<protein>
    <submittedName>
        <fullName evidence="18 19">Zinc finger protein 135-like isoform X1</fullName>
    </submittedName>
</protein>